<feature type="domain" description="DUF6285" evidence="1">
    <location>
        <begin position="26"/>
        <end position="110"/>
    </location>
</feature>
<protein>
    <submittedName>
        <fullName evidence="2">DUF6285 domain-containing protein</fullName>
    </submittedName>
</protein>
<dbReference type="Proteomes" id="UP001363460">
    <property type="component" value="Chromosome"/>
</dbReference>
<dbReference type="EMBL" id="CP146369">
    <property type="protein sequence ID" value="WWT53944.1"/>
    <property type="molecule type" value="Genomic_DNA"/>
</dbReference>
<dbReference type="Pfam" id="PF19802">
    <property type="entry name" value="DUF6285"/>
    <property type="match status" value="1"/>
</dbReference>
<organism evidence="2 3">
    <name type="scientific">Brevundimonas olei</name>
    <dbReference type="NCBI Taxonomy" id="657642"/>
    <lineage>
        <taxon>Bacteria</taxon>
        <taxon>Pseudomonadati</taxon>
        <taxon>Pseudomonadota</taxon>
        <taxon>Alphaproteobacteria</taxon>
        <taxon>Caulobacterales</taxon>
        <taxon>Caulobacteraceae</taxon>
        <taxon>Brevundimonas</taxon>
    </lineage>
</organism>
<name>A0ABZ2IDU9_9CAUL</name>
<evidence type="ECO:0000259" key="1">
    <source>
        <dbReference type="Pfam" id="PF19802"/>
    </source>
</evidence>
<accession>A0ABZ2IDU9</accession>
<reference evidence="2 3" key="1">
    <citation type="submission" date="2024-02" db="EMBL/GenBank/DDBJ databases">
        <title>Distribution and functional of Brevundimonas-related endobacteria within Verticillium dahliae.</title>
        <authorList>
            <person name="Zeng H."/>
        </authorList>
    </citation>
    <scope>NUCLEOTIDE SEQUENCE [LARGE SCALE GENOMIC DNA]</scope>
    <source>
        <strain evidence="2 3">TRM 44200</strain>
    </source>
</reference>
<sequence>MIEGPRKDELVEAAIAWLEDASAPVEGFHRKVAANALGIVRRELMQWPAAEAAAVARMSAILGREGDYATLNVALAEALRDGTVSAEDPAVFDHLRRTALDTLAIDQPRYRHELSLEAEA</sequence>
<evidence type="ECO:0000313" key="3">
    <source>
        <dbReference type="Proteomes" id="UP001363460"/>
    </source>
</evidence>
<keyword evidence="3" id="KW-1185">Reference proteome</keyword>
<dbReference type="RefSeq" id="WP_291781626.1">
    <property type="nucleotide sequence ID" value="NZ_CP146369.1"/>
</dbReference>
<evidence type="ECO:0000313" key="2">
    <source>
        <dbReference type="EMBL" id="WWT53944.1"/>
    </source>
</evidence>
<gene>
    <name evidence="2" type="ORF">V8J38_11850</name>
</gene>
<proteinExistence type="predicted"/>
<dbReference type="InterPro" id="IPR046252">
    <property type="entry name" value="DUF6285"/>
</dbReference>